<reference evidence="11" key="1">
    <citation type="submission" date="2020-05" db="EMBL/GenBank/DDBJ databases">
        <authorList>
            <person name="Chiriac C."/>
            <person name="Salcher M."/>
            <person name="Ghai R."/>
            <person name="Kavagutti S V."/>
        </authorList>
    </citation>
    <scope>NUCLEOTIDE SEQUENCE</scope>
</reference>
<dbReference type="InterPro" id="IPR000515">
    <property type="entry name" value="MetI-like"/>
</dbReference>
<evidence type="ECO:0000256" key="4">
    <source>
        <dbReference type="ARBA" id="ARBA00022475"/>
    </source>
</evidence>
<evidence type="ECO:0000256" key="1">
    <source>
        <dbReference type="ARBA" id="ARBA00004651"/>
    </source>
</evidence>
<evidence type="ECO:0000256" key="7">
    <source>
        <dbReference type="ARBA" id="ARBA00022989"/>
    </source>
</evidence>
<dbReference type="Pfam" id="PF00528">
    <property type="entry name" value="BPD_transp_1"/>
    <property type="match status" value="1"/>
</dbReference>
<protein>
    <submittedName>
        <fullName evidence="11">Unannotated protein</fullName>
    </submittedName>
</protein>
<evidence type="ECO:0000256" key="6">
    <source>
        <dbReference type="ARBA" id="ARBA00022692"/>
    </source>
</evidence>
<keyword evidence="8 9" id="KW-0472">Membrane</keyword>
<evidence type="ECO:0000256" key="3">
    <source>
        <dbReference type="ARBA" id="ARBA00022448"/>
    </source>
</evidence>
<evidence type="ECO:0000256" key="5">
    <source>
        <dbReference type="ARBA" id="ARBA00022597"/>
    </source>
</evidence>
<name>A0A6J7DAX5_9ZZZZ</name>
<feature type="transmembrane region" description="Helical" evidence="9">
    <location>
        <begin position="21"/>
        <end position="43"/>
    </location>
</feature>
<dbReference type="PANTHER" id="PTHR32243">
    <property type="entry name" value="MALTOSE TRANSPORT SYSTEM PERMEASE-RELATED"/>
    <property type="match status" value="1"/>
</dbReference>
<proteinExistence type="inferred from homology"/>
<dbReference type="GO" id="GO:0005886">
    <property type="term" value="C:plasma membrane"/>
    <property type="evidence" value="ECO:0007669"/>
    <property type="project" value="UniProtKB-SubCell"/>
</dbReference>
<feature type="transmembrane region" description="Helical" evidence="9">
    <location>
        <begin position="87"/>
        <end position="108"/>
    </location>
</feature>
<sequence length="297" mass="32224">MIVNDLTRQKPLTAAQWTKKIAWRHAIGVLAVAFALFPLIWMISASFDTIGSLSAQKLIPLHPGLENFRTLFGNPDQPYLTWLKNSIIISSANAILQMFIGATAAYALSRFRFKGRKLTLMTILVVQMFPQLLAATSLFLMLADLGKSIPFLGLGQTSALIIVFAGGALGINAWMLKGFYDTIPSEIDESAKVDGASHAQIYFRIILPLARPVLAVITLLSFIGTMNEFLITSVILGGNQQSITLAVGMQQYIDGQYNAHWGPFAAGALIATVPVMILFLYLQKHVVAGLTAGANKG</sequence>
<dbReference type="EMBL" id="CAFBLH010000021">
    <property type="protein sequence ID" value="CAB4867451.1"/>
    <property type="molecule type" value="Genomic_DNA"/>
</dbReference>
<dbReference type="Gene3D" id="1.10.3720.10">
    <property type="entry name" value="MetI-like"/>
    <property type="match status" value="1"/>
</dbReference>
<dbReference type="InterPro" id="IPR035906">
    <property type="entry name" value="MetI-like_sf"/>
</dbReference>
<feature type="domain" description="ABC transmembrane type-1" evidence="10">
    <location>
        <begin position="83"/>
        <end position="282"/>
    </location>
</feature>
<dbReference type="PANTHER" id="PTHR32243:SF50">
    <property type="entry name" value="MALTOSE_MALTODEXTRIN TRANSPORT SYSTEM PERMEASE PROTEIN MALG"/>
    <property type="match status" value="1"/>
</dbReference>
<evidence type="ECO:0000256" key="8">
    <source>
        <dbReference type="ARBA" id="ARBA00023136"/>
    </source>
</evidence>
<dbReference type="InterPro" id="IPR050901">
    <property type="entry name" value="BP-dep_ABC_trans_perm"/>
</dbReference>
<comment type="subcellular location">
    <subcellularLocation>
        <location evidence="1">Cell membrane</location>
        <topology evidence="1">Multi-pass membrane protein</topology>
    </subcellularLocation>
</comment>
<dbReference type="GO" id="GO:0015423">
    <property type="term" value="F:ABC-type maltose transporter activity"/>
    <property type="evidence" value="ECO:0007669"/>
    <property type="project" value="TreeGrafter"/>
</dbReference>
<keyword evidence="5" id="KW-0762">Sugar transport</keyword>
<dbReference type="GO" id="GO:0042956">
    <property type="term" value="P:maltodextrin transmembrane transport"/>
    <property type="evidence" value="ECO:0007669"/>
    <property type="project" value="TreeGrafter"/>
</dbReference>
<feature type="transmembrane region" description="Helical" evidence="9">
    <location>
        <begin position="120"/>
        <end position="140"/>
    </location>
</feature>
<dbReference type="SUPFAM" id="SSF161098">
    <property type="entry name" value="MetI-like"/>
    <property type="match status" value="1"/>
</dbReference>
<gene>
    <name evidence="11" type="ORF">UFOPK3342_00779</name>
</gene>
<evidence type="ECO:0000313" key="11">
    <source>
        <dbReference type="EMBL" id="CAB4867451.1"/>
    </source>
</evidence>
<feature type="transmembrane region" description="Helical" evidence="9">
    <location>
        <begin position="160"/>
        <end position="180"/>
    </location>
</feature>
<keyword evidence="3" id="KW-0813">Transport</keyword>
<organism evidence="11">
    <name type="scientific">freshwater metagenome</name>
    <dbReference type="NCBI Taxonomy" id="449393"/>
    <lineage>
        <taxon>unclassified sequences</taxon>
        <taxon>metagenomes</taxon>
        <taxon>ecological metagenomes</taxon>
    </lineage>
</organism>
<keyword evidence="6 9" id="KW-0812">Transmembrane</keyword>
<keyword evidence="4" id="KW-1003">Cell membrane</keyword>
<feature type="transmembrane region" description="Helical" evidence="9">
    <location>
        <begin position="261"/>
        <end position="282"/>
    </location>
</feature>
<evidence type="ECO:0000256" key="9">
    <source>
        <dbReference type="SAM" id="Phobius"/>
    </source>
</evidence>
<comment type="similarity">
    <text evidence="2">Belongs to the binding-protein-dependent transport system permease family. MalFG subfamily.</text>
</comment>
<feature type="transmembrane region" description="Helical" evidence="9">
    <location>
        <begin position="201"/>
        <end position="223"/>
    </location>
</feature>
<dbReference type="CDD" id="cd06261">
    <property type="entry name" value="TM_PBP2"/>
    <property type="match status" value="1"/>
</dbReference>
<keyword evidence="7 9" id="KW-1133">Transmembrane helix</keyword>
<evidence type="ECO:0000256" key="2">
    <source>
        <dbReference type="ARBA" id="ARBA00009047"/>
    </source>
</evidence>
<dbReference type="AlphaFoldDB" id="A0A6J7DAX5"/>
<accession>A0A6J7DAX5</accession>
<evidence type="ECO:0000259" key="10">
    <source>
        <dbReference type="PROSITE" id="PS50928"/>
    </source>
</evidence>
<dbReference type="PROSITE" id="PS50928">
    <property type="entry name" value="ABC_TM1"/>
    <property type="match status" value="1"/>
</dbReference>